<evidence type="ECO:0000256" key="1">
    <source>
        <dbReference type="SAM" id="Coils"/>
    </source>
</evidence>
<evidence type="ECO:0000313" key="4">
    <source>
        <dbReference type="EMBL" id="MBB3108726.1"/>
    </source>
</evidence>
<proteinExistence type="predicted"/>
<organism evidence="4 5">
    <name type="scientific">Paenibacillus phyllosphaerae</name>
    <dbReference type="NCBI Taxonomy" id="274593"/>
    <lineage>
        <taxon>Bacteria</taxon>
        <taxon>Bacillati</taxon>
        <taxon>Bacillota</taxon>
        <taxon>Bacilli</taxon>
        <taxon>Bacillales</taxon>
        <taxon>Paenibacillaceae</taxon>
        <taxon>Paenibacillus</taxon>
    </lineage>
</organism>
<comment type="caution">
    <text evidence="4">The sequence shown here is derived from an EMBL/GenBank/DDBJ whole genome shotgun (WGS) entry which is preliminary data.</text>
</comment>
<keyword evidence="3" id="KW-0472">Membrane</keyword>
<dbReference type="EMBL" id="JACHXK010000001">
    <property type="protein sequence ID" value="MBB3108726.1"/>
    <property type="molecule type" value="Genomic_DNA"/>
</dbReference>
<feature type="compositionally biased region" description="Low complexity" evidence="2">
    <location>
        <begin position="232"/>
        <end position="248"/>
    </location>
</feature>
<gene>
    <name evidence="4" type="ORF">FHS18_000754</name>
</gene>
<evidence type="ECO:0000256" key="2">
    <source>
        <dbReference type="SAM" id="MobiDB-lite"/>
    </source>
</evidence>
<feature type="region of interest" description="Disordered" evidence="2">
    <location>
        <begin position="100"/>
        <end position="138"/>
    </location>
</feature>
<reference evidence="4 5" key="1">
    <citation type="submission" date="2020-08" db="EMBL/GenBank/DDBJ databases">
        <title>Genomic Encyclopedia of Type Strains, Phase III (KMG-III): the genomes of soil and plant-associated and newly described type strains.</title>
        <authorList>
            <person name="Whitman W."/>
        </authorList>
    </citation>
    <scope>NUCLEOTIDE SEQUENCE [LARGE SCALE GENOMIC DNA]</scope>
    <source>
        <strain evidence="4 5">CECT 5862</strain>
    </source>
</reference>
<evidence type="ECO:0000313" key="5">
    <source>
        <dbReference type="Proteomes" id="UP000570361"/>
    </source>
</evidence>
<dbReference type="RefSeq" id="WP_183597066.1">
    <property type="nucleotide sequence ID" value="NZ_JACHXK010000001.1"/>
</dbReference>
<feature type="compositionally biased region" description="Polar residues" evidence="2">
    <location>
        <begin position="100"/>
        <end position="109"/>
    </location>
</feature>
<feature type="compositionally biased region" description="Polar residues" evidence="2">
    <location>
        <begin position="249"/>
        <end position="262"/>
    </location>
</feature>
<dbReference type="Proteomes" id="UP000570361">
    <property type="component" value="Unassembled WGS sequence"/>
</dbReference>
<keyword evidence="3" id="KW-1133">Transmembrane helix</keyword>
<sequence length="278" mass="30811">MEQLNKNRTMIVLMMSLLFLLLFAAYMYVVKPAASSVEEQDTEILSLEQQRDLLQKKLSEKQVDTTTEFPEETVQTQLPLWDNSEQLVLDLQRIEQETQATMTSSTWMAETTDTQEEQVSETSTTSESADGQGTEEAVVSPLERAKELKVTATIKGRYSELLAYIEALQKLTRLTTIESLDVTKPSVKDEATTDLTLNLVFIAYYDPSYKDLVKTIVQPYKEYVPEDQVNTGTAASNSNGDSADSATSENESASGNGKTQDATLGKIVDSLEADTATQ</sequence>
<feature type="coiled-coil region" evidence="1">
    <location>
        <begin position="37"/>
        <end position="64"/>
    </location>
</feature>
<evidence type="ECO:0000256" key="3">
    <source>
        <dbReference type="SAM" id="Phobius"/>
    </source>
</evidence>
<feature type="transmembrane region" description="Helical" evidence="3">
    <location>
        <begin position="12"/>
        <end position="30"/>
    </location>
</feature>
<keyword evidence="1" id="KW-0175">Coiled coil</keyword>
<dbReference type="Gene3D" id="3.30.70.60">
    <property type="match status" value="1"/>
</dbReference>
<accession>A0A7W5AV36</accession>
<dbReference type="AlphaFoldDB" id="A0A7W5AV36"/>
<dbReference type="InterPro" id="IPR014717">
    <property type="entry name" value="Transl_elong_EF1B/ribsomal_bS6"/>
</dbReference>
<keyword evidence="5" id="KW-1185">Reference proteome</keyword>
<protein>
    <submittedName>
        <fullName evidence="4">Type IV pilus assembly protein PilO</fullName>
    </submittedName>
</protein>
<feature type="region of interest" description="Disordered" evidence="2">
    <location>
        <begin position="230"/>
        <end position="278"/>
    </location>
</feature>
<name>A0A7W5AV36_9BACL</name>
<keyword evidence="3" id="KW-0812">Transmembrane</keyword>